<keyword evidence="1" id="KW-0808">Transferase</keyword>
<name>A0A5C2RTS5_9APHY</name>
<reference evidence="4" key="1">
    <citation type="journal article" date="2018" name="Genome Biol. Evol.">
        <title>Genomics and development of Lentinus tigrinus, a white-rot wood-decaying mushroom with dimorphic fruiting bodies.</title>
        <authorList>
            <person name="Wu B."/>
            <person name="Xu Z."/>
            <person name="Knudson A."/>
            <person name="Carlson A."/>
            <person name="Chen N."/>
            <person name="Kovaka S."/>
            <person name="LaButti K."/>
            <person name="Lipzen A."/>
            <person name="Pennachio C."/>
            <person name="Riley R."/>
            <person name="Schakwitz W."/>
            <person name="Umezawa K."/>
            <person name="Ohm R.A."/>
            <person name="Grigoriev I.V."/>
            <person name="Nagy L.G."/>
            <person name="Gibbons J."/>
            <person name="Hibbett D."/>
        </authorList>
    </citation>
    <scope>NUCLEOTIDE SEQUENCE [LARGE SCALE GENOMIC DNA]</scope>
    <source>
        <strain evidence="4">ALCF2SS1-6</strain>
    </source>
</reference>
<dbReference type="PANTHER" id="PTHR23079:SF55">
    <property type="entry name" value="RNA-DIRECTED RNA POLYMERASE"/>
    <property type="match status" value="1"/>
</dbReference>
<dbReference type="GO" id="GO:0003723">
    <property type="term" value="F:RNA binding"/>
    <property type="evidence" value="ECO:0007669"/>
    <property type="project" value="UniProtKB-KW"/>
</dbReference>
<dbReference type="GO" id="GO:0030422">
    <property type="term" value="P:siRNA processing"/>
    <property type="evidence" value="ECO:0007669"/>
    <property type="project" value="TreeGrafter"/>
</dbReference>
<proteinExistence type="inferred from homology"/>
<dbReference type="EMBL" id="ML122298">
    <property type="protein sequence ID" value="RPD55108.1"/>
    <property type="molecule type" value="Genomic_DNA"/>
</dbReference>
<dbReference type="AlphaFoldDB" id="A0A5C2RTS5"/>
<evidence type="ECO:0000256" key="2">
    <source>
        <dbReference type="SAM" id="MobiDB-lite"/>
    </source>
</evidence>
<dbReference type="Pfam" id="PF05183">
    <property type="entry name" value="RdRP"/>
    <property type="match status" value="1"/>
</dbReference>
<dbReference type="GO" id="GO:0003968">
    <property type="term" value="F:RNA-directed RNA polymerase activity"/>
    <property type="evidence" value="ECO:0007669"/>
    <property type="project" value="UniProtKB-KW"/>
</dbReference>
<dbReference type="PANTHER" id="PTHR23079">
    <property type="entry name" value="RNA-DEPENDENT RNA POLYMERASE"/>
    <property type="match status" value="1"/>
</dbReference>
<keyword evidence="1" id="KW-0548">Nucleotidyltransferase</keyword>
<feature type="domain" description="RDRP core" evidence="3">
    <location>
        <begin position="27"/>
        <end position="545"/>
    </location>
</feature>
<evidence type="ECO:0000313" key="4">
    <source>
        <dbReference type="EMBL" id="RPD55108.1"/>
    </source>
</evidence>
<sequence length="716" mass="80841">MIEKSYVSICTARCPDGRNLGDVQLQRHPSSRAMRLVNDPTRFLLVSVPKQVNKDVLRATLSRWVHQGVEIYSIRYRYLGFTESQVKAGRLVFFREDEEWNIERLLARFGDLPSVYFKSGYGKYAARLGLSFSSTVESLDIPHPMALQIPDLTAPDGSLYSDGCGMIRDSFAAQLCAKHDLPSDTTVFQVRRGGIKGLLVRYPDAQFDALCGTRADSDVAPLIAYRPSMYKYDGGPTVLELNNYNSSPAAARLNVQLVVLLLTLGVSPSVFQRLLQDQLDLIDNILTDRAKALAYIRGELDAAAEDSLNQGLYNLLLAGHDLAEPIVRQRLQRFQGFQYESLRKRMNLRVQDSCYIFGVVDEEGVLGPDEVYINLPSRSGVLVRDVVVSRTPSYHPGDIRRLRAVDRPELRHHRNCIVFPSTARHSVPDTMSSGDLDGDKYFVTWDPSLLPPAEAPPFNRAPSLTAQLARASSSKPIGQLADLPSAAVETFMQLKFNALMGRMANEWSQHVESSPALANAPYPLALVPLIEAALDIMKSGDDFARLRAEFNEVQSGYRRDSTSGFVSPIQQLRDMIPHTDLSDHTNKLSADRCDPALSRREEDPARWQHFLVEAREMMPRFNRDLRRAIILDEGAKEQDSESHRSLDEPPNEANRVKQEYQRRYFGGGCTESEKCDQRFRASAWYYYGYTQKKEAFAWLGERYLNEIKACEYLRGC</sequence>
<dbReference type="STRING" id="1328759.A0A5C2RTS5"/>
<organism evidence="4 5">
    <name type="scientific">Lentinus tigrinus ALCF2SS1-6</name>
    <dbReference type="NCBI Taxonomy" id="1328759"/>
    <lineage>
        <taxon>Eukaryota</taxon>
        <taxon>Fungi</taxon>
        <taxon>Dikarya</taxon>
        <taxon>Basidiomycota</taxon>
        <taxon>Agaricomycotina</taxon>
        <taxon>Agaricomycetes</taxon>
        <taxon>Polyporales</taxon>
        <taxon>Polyporaceae</taxon>
        <taxon>Lentinus</taxon>
    </lineage>
</organism>
<dbReference type="GO" id="GO:0031380">
    <property type="term" value="C:nuclear RNA-directed RNA polymerase complex"/>
    <property type="evidence" value="ECO:0007669"/>
    <property type="project" value="TreeGrafter"/>
</dbReference>
<feature type="compositionally biased region" description="Basic and acidic residues" evidence="2">
    <location>
        <begin position="634"/>
        <end position="647"/>
    </location>
</feature>
<dbReference type="InterPro" id="IPR007855">
    <property type="entry name" value="RDRP"/>
</dbReference>
<comment type="catalytic activity">
    <reaction evidence="1">
        <text>RNA(n) + a ribonucleoside 5'-triphosphate = RNA(n+1) + diphosphate</text>
        <dbReference type="Rhea" id="RHEA:21248"/>
        <dbReference type="Rhea" id="RHEA-COMP:14527"/>
        <dbReference type="Rhea" id="RHEA-COMP:17342"/>
        <dbReference type="ChEBI" id="CHEBI:33019"/>
        <dbReference type="ChEBI" id="CHEBI:61557"/>
        <dbReference type="ChEBI" id="CHEBI:140395"/>
        <dbReference type="EC" id="2.7.7.48"/>
    </reaction>
</comment>
<dbReference type="OrthoDB" id="6513042at2759"/>
<accession>A0A5C2RTS5</accession>
<keyword evidence="1" id="KW-0694">RNA-binding</keyword>
<evidence type="ECO:0000259" key="3">
    <source>
        <dbReference type="Pfam" id="PF05183"/>
    </source>
</evidence>
<dbReference type="Proteomes" id="UP000313359">
    <property type="component" value="Unassembled WGS sequence"/>
</dbReference>
<evidence type="ECO:0000256" key="1">
    <source>
        <dbReference type="RuleBase" id="RU363098"/>
    </source>
</evidence>
<evidence type="ECO:0000313" key="5">
    <source>
        <dbReference type="Proteomes" id="UP000313359"/>
    </source>
</evidence>
<keyword evidence="5" id="KW-1185">Reference proteome</keyword>
<feature type="region of interest" description="Disordered" evidence="2">
    <location>
        <begin position="634"/>
        <end position="653"/>
    </location>
</feature>
<protein>
    <recommendedName>
        <fullName evidence="1">RNA-dependent RNA polymerase</fullName>
        <ecNumber evidence="1">2.7.7.48</ecNumber>
    </recommendedName>
</protein>
<comment type="similarity">
    <text evidence="1">Belongs to the RdRP family.</text>
</comment>
<keyword evidence="1" id="KW-0696">RNA-directed RNA polymerase</keyword>
<gene>
    <name evidence="4" type="ORF">L227DRAFT_510583</name>
</gene>
<dbReference type="EC" id="2.7.7.48" evidence="1"/>
<dbReference type="InterPro" id="IPR057596">
    <property type="entry name" value="RDRP_core"/>
</dbReference>